<reference evidence="2 3" key="1">
    <citation type="submission" date="2019-01" db="EMBL/GenBank/DDBJ databases">
        <title>Draft genome sequences of three monokaryotic isolates of the white-rot basidiomycete fungus Dichomitus squalens.</title>
        <authorList>
            <consortium name="DOE Joint Genome Institute"/>
            <person name="Lopez S.C."/>
            <person name="Andreopoulos B."/>
            <person name="Pangilinan J."/>
            <person name="Lipzen A."/>
            <person name="Riley R."/>
            <person name="Ahrendt S."/>
            <person name="Ng V."/>
            <person name="Barry K."/>
            <person name="Daum C."/>
            <person name="Grigoriev I.V."/>
            <person name="Hilden K.S."/>
            <person name="Makela M.R."/>
            <person name="de Vries R.P."/>
        </authorList>
    </citation>
    <scope>NUCLEOTIDE SEQUENCE [LARGE SCALE GENOMIC DNA]</scope>
    <source>
        <strain evidence="2 3">CBS 464.89</strain>
    </source>
</reference>
<feature type="transmembrane region" description="Helical" evidence="1">
    <location>
        <begin position="179"/>
        <end position="198"/>
    </location>
</feature>
<evidence type="ECO:0000313" key="3">
    <source>
        <dbReference type="Proteomes" id="UP000292082"/>
    </source>
</evidence>
<keyword evidence="1" id="KW-0472">Membrane</keyword>
<evidence type="ECO:0000313" key="2">
    <source>
        <dbReference type="EMBL" id="TBU54261.1"/>
    </source>
</evidence>
<dbReference type="STRING" id="114155.A0A4Q9PJJ1"/>
<evidence type="ECO:0000256" key="1">
    <source>
        <dbReference type="SAM" id="Phobius"/>
    </source>
</evidence>
<dbReference type="AlphaFoldDB" id="A0A4Q9PJJ1"/>
<feature type="transmembrane region" description="Helical" evidence="1">
    <location>
        <begin position="48"/>
        <end position="71"/>
    </location>
</feature>
<gene>
    <name evidence="2" type="ORF">BD310DRAFT_951574</name>
</gene>
<keyword evidence="1" id="KW-0812">Transmembrane</keyword>
<name>A0A4Q9PJJ1_9APHY</name>
<feature type="transmembrane region" description="Helical" evidence="1">
    <location>
        <begin position="155"/>
        <end position="173"/>
    </location>
</feature>
<accession>A0A4Q9PJJ1</accession>
<sequence length="344" mass="38301">MKKTRSLPPTRHTNIDGRRTIRTTVTIVNLRHVPNVTERPLLPFSWGYSALLALVPIIVSVLGCAGCIFVADWFCLASIALGIVANGLSCFVIGSGNLTFEHHEPAEKAPPGDGVLKGDSDVVLLIGREGAINAFVRGRFTLQFRKHRFVPPQGAIGPCAILLIVQFLSQLLLIPQGTLFGQIMFVATLGASWLYNVFLSSIDREGIQTRILFDVLKIDEEKDIQKYELNTWTETTAFTCLVLAWVNHIKAPSELLDGMLPNNTLVWRAWKETMARKLRSQALFRRNTGFNFTDEDWEGDGLDPADRDLLQTFLTDSENAWKAWTAVRDTPQMKGLRPLVGGNA</sequence>
<keyword evidence="3" id="KW-1185">Reference proteome</keyword>
<keyword evidence="1" id="KW-1133">Transmembrane helix</keyword>
<dbReference type="EMBL" id="ML145193">
    <property type="protein sequence ID" value="TBU54261.1"/>
    <property type="molecule type" value="Genomic_DNA"/>
</dbReference>
<feature type="transmembrane region" description="Helical" evidence="1">
    <location>
        <begin position="77"/>
        <end position="100"/>
    </location>
</feature>
<dbReference type="Proteomes" id="UP000292082">
    <property type="component" value="Unassembled WGS sequence"/>
</dbReference>
<organism evidence="2 3">
    <name type="scientific">Dichomitus squalens</name>
    <dbReference type="NCBI Taxonomy" id="114155"/>
    <lineage>
        <taxon>Eukaryota</taxon>
        <taxon>Fungi</taxon>
        <taxon>Dikarya</taxon>
        <taxon>Basidiomycota</taxon>
        <taxon>Agaricomycotina</taxon>
        <taxon>Agaricomycetes</taxon>
        <taxon>Polyporales</taxon>
        <taxon>Polyporaceae</taxon>
        <taxon>Dichomitus</taxon>
    </lineage>
</organism>
<proteinExistence type="predicted"/>
<protein>
    <submittedName>
        <fullName evidence="2">Uncharacterized protein</fullName>
    </submittedName>
</protein>